<dbReference type="InterPro" id="IPR002925">
    <property type="entry name" value="Dienelactn_hydro"/>
</dbReference>
<name>A0AAF0CQZ0_9BACT</name>
<dbReference type="AlphaFoldDB" id="A0AAF0CQZ0"/>
<sequence length="501" mass="53315">MKRVPCRLFRPIGLSRPQLLLLCALVSGLRISAQNVDIYEDVSVPGLPGRLYVPPEAMSGGSPRPLIVALHGGGAIGTDNRSNVVDFWNLLAVAQKRGAFLYAPQATATWRSAESHARVLAQVQVIMANREVDADRVYLTGFSMGGGGVWNLLVAQAETFAAAVPICGVTPATGFTPAAMRGVPLWVFHARDDPVVSVGTSRAVVNSILVEHGQVVPSYPTARTGDFEIVETASNLRYTEWASGGHGIWNAVYAHAALAEWMFAQSQSGDVTVARGPRIVRHPVSVVATVGDDVTFTIEAQARSGPLAVTWWREDAIVPGEHDLELNLQQLNQTQAGVYRARLSDDTGEVWTWPAELKFGDTEPGAILNVSMRGTLAETAPKLTAGFVIGGSAPGRVLVRAVGPGLVEHGVADVVEDPELAVFWHRDGGAEQFAINDDWSAEPLVTASLVSAMAQVGAFPLTPGSRDAALVVDLPAGVFSVQARGRTADAGDVLIEIYELR</sequence>
<dbReference type="InterPro" id="IPR029058">
    <property type="entry name" value="AB_hydrolase_fold"/>
</dbReference>
<dbReference type="InterPro" id="IPR050955">
    <property type="entry name" value="Plant_Biomass_Hydrol_Est"/>
</dbReference>
<dbReference type="EMBL" id="CP119075">
    <property type="protein sequence ID" value="WED66445.1"/>
    <property type="molecule type" value="Genomic_DNA"/>
</dbReference>
<organism evidence="3 4">
    <name type="scientific">Synoicihabitans lomoniglobus</name>
    <dbReference type="NCBI Taxonomy" id="2909285"/>
    <lineage>
        <taxon>Bacteria</taxon>
        <taxon>Pseudomonadati</taxon>
        <taxon>Verrucomicrobiota</taxon>
        <taxon>Opitutia</taxon>
        <taxon>Opitutales</taxon>
        <taxon>Opitutaceae</taxon>
        <taxon>Synoicihabitans</taxon>
    </lineage>
</organism>
<dbReference type="KEGG" id="slom:PXH66_06240"/>
<gene>
    <name evidence="3" type="ORF">PXH66_06240</name>
</gene>
<dbReference type="Gene3D" id="2.60.40.10">
    <property type="entry name" value="Immunoglobulins"/>
    <property type="match status" value="1"/>
</dbReference>
<keyword evidence="4" id="KW-1185">Reference proteome</keyword>
<dbReference type="PANTHER" id="PTHR43037:SF1">
    <property type="entry name" value="BLL1128 PROTEIN"/>
    <property type="match status" value="1"/>
</dbReference>
<keyword evidence="1" id="KW-0732">Signal</keyword>
<evidence type="ECO:0000259" key="2">
    <source>
        <dbReference type="Pfam" id="PF01738"/>
    </source>
</evidence>
<protein>
    <submittedName>
        <fullName evidence="3">PHB depolymerase family esterase</fullName>
    </submittedName>
</protein>
<dbReference type="RefSeq" id="WP_330927731.1">
    <property type="nucleotide sequence ID" value="NZ_CP119075.1"/>
</dbReference>
<dbReference type="PANTHER" id="PTHR43037">
    <property type="entry name" value="UNNAMED PRODUCT-RELATED"/>
    <property type="match status" value="1"/>
</dbReference>
<dbReference type="SUPFAM" id="SSF48726">
    <property type="entry name" value="Immunoglobulin"/>
    <property type="match status" value="1"/>
</dbReference>
<evidence type="ECO:0000313" key="4">
    <source>
        <dbReference type="Proteomes" id="UP001218638"/>
    </source>
</evidence>
<dbReference type="InterPro" id="IPR013783">
    <property type="entry name" value="Ig-like_fold"/>
</dbReference>
<dbReference type="GO" id="GO:0016787">
    <property type="term" value="F:hydrolase activity"/>
    <property type="evidence" value="ECO:0007669"/>
    <property type="project" value="InterPro"/>
</dbReference>
<dbReference type="InterPro" id="IPR036179">
    <property type="entry name" value="Ig-like_dom_sf"/>
</dbReference>
<reference evidence="3" key="1">
    <citation type="submission" date="2023-03" db="EMBL/GenBank/DDBJ databases">
        <title>Lomoglobus Profundus gen. nov., sp. nov., a novel member of the phylum Verrucomicrobia, isolated from deep-marine sediment of South China Sea.</title>
        <authorList>
            <person name="Ahmad T."/>
            <person name="Ishaq S.E."/>
            <person name="Wang F."/>
        </authorList>
    </citation>
    <scope>NUCLEOTIDE SEQUENCE</scope>
    <source>
        <strain evidence="3">LMO-M01</strain>
    </source>
</reference>
<evidence type="ECO:0000256" key="1">
    <source>
        <dbReference type="ARBA" id="ARBA00022729"/>
    </source>
</evidence>
<proteinExistence type="predicted"/>
<dbReference type="SUPFAM" id="SSF53474">
    <property type="entry name" value="alpha/beta-Hydrolases"/>
    <property type="match status" value="1"/>
</dbReference>
<feature type="domain" description="Dienelactone hydrolase" evidence="2">
    <location>
        <begin position="112"/>
        <end position="199"/>
    </location>
</feature>
<accession>A0AAF0CQZ0</accession>
<dbReference type="Proteomes" id="UP001218638">
    <property type="component" value="Chromosome"/>
</dbReference>
<evidence type="ECO:0000313" key="3">
    <source>
        <dbReference type="EMBL" id="WED66445.1"/>
    </source>
</evidence>
<dbReference type="Gene3D" id="3.40.50.1820">
    <property type="entry name" value="alpha/beta hydrolase"/>
    <property type="match status" value="1"/>
</dbReference>
<dbReference type="Pfam" id="PF01738">
    <property type="entry name" value="DLH"/>
    <property type="match status" value="1"/>
</dbReference>